<sequence>MKHKAKKISAVILSAVLAASSFSSIPAYADGETVQISSAEDFAAFSKNCTLDSWSRGKTINLTADISLADTDVSPVPIFCGTFNGNGHTISGLDLDGGNSYQGLFRFVAEDGVINGLTVSGTVSADGAQEYVGGIAGSVRGIVRDCSFEGVIDGTMYVGGIAGITEKTGRIENCRVIGMVQGEKYIGGITGRNDGSISASVNHARINPLAGGLSASLEEEAPADVKDTALDRTESTLENARDTAEVSQDTGGIAGFSNGNILNCTNEGAVGYPHVGYNVGGIVGRTSGYLSGCTNKGKINGRKDVGGIAGQLAPDIQLIFSTDTLDKLDHELSVLSSLADTAMDHTDGNRDVISRRLDAISDYAESASDHTSDLADMTVDWADGNLEVINDLMDRVGDTVDRLNEITSSAEGILDTVGEGVELLEDCVDEAGSALGAGAKGEQELRDMIQKMKDYNAIQKECAAAIREDAKNMLKALAEGDLEGASELAADMEEQAAEYKNAAQGKLETLKQFREAIKDLPAIADKLRGSAGSLEEAMDTLEHVSYDVADTAAEVHRLFQDLSDRDDIQFKSLGDDYKAKGDQVHDSVSAIGDQLDLLNQEVGATGDALSADMRSLKDQLQVISDVLDDAADDARESDKDDLWSDVSEEEIYQTTVGKAEGCINNGVVEGDINAGGVAGAMAVESMLDPEEDIERVGDDSFSFHYETRAILLNCENRVPVTSKKDYAGGIVGRMDLGYILDCRNYGNVESTDGSYVGGIAGSSASTIRRSQSKCMASGKNFVGGIAGDGYNLTENLAFVSIGDGEMYCGAIAGRVDDEGEISSNRFVENGSAGIDGVSYAGKAEPISYESLMAEENAPEEFGKFALTYIADDTLAGRVSCKYGEPLSGLAVPSVPQKPGYHGEWEPVGEDTITFDHVLKAVYTPHVTTVESSARRDDVRAVILAEGTFHEDTELSAEKLSEERDRETWRITLTGDLGGEEESQEAYTYRFILPRDWENASLTIKTAQGTEEAGCKKDQSALVFSTAWTDFELTAEKTGAGAKGGWMIPALAGGALLAAAVLVFLFVKKKKRALPEENGDHQKAVQEAEKDSPLK</sequence>
<dbReference type="RefSeq" id="WP_158358695.1">
    <property type="nucleotide sequence ID" value="NZ_JAOQJF010000014.1"/>
</dbReference>
<feature type="coiled-coil region" evidence="1">
    <location>
        <begin position="475"/>
        <end position="509"/>
    </location>
</feature>
<organism evidence="5 6">
    <name type="scientific">Alitiscatomonas aceti</name>
    <dbReference type="NCBI Taxonomy" id="2981724"/>
    <lineage>
        <taxon>Bacteria</taxon>
        <taxon>Bacillati</taxon>
        <taxon>Bacillota</taxon>
        <taxon>Clostridia</taxon>
        <taxon>Lachnospirales</taxon>
        <taxon>Lachnospiraceae</taxon>
        <taxon>Alitiscatomonas</taxon>
    </lineage>
</organism>
<protein>
    <recommendedName>
        <fullName evidence="7">GLUG domain-containing protein</fullName>
    </recommendedName>
</protein>
<keyword evidence="6" id="KW-1185">Reference proteome</keyword>
<keyword evidence="4" id="KW-0732">Signal</keyword>
<gene>
    <name evidence="5" type="ORF">OCV69_08450</name>
</gene>
<dbReference type="Proteomes" id="UP001652395">
    <property type="component" value="Unassembled WGS sequence"/>
</dbReference>
<evidence type="ECO:0000313" key="5">
    <source>
        <dbReference type="EMBL" id="MCU6799961.1"/>
    </source>
</evidence>
<evidence type="ECO:0008006" key="7">
    <source>
        <dbReference type="Google" id="ProtNLM"/>
    </source>
</evidence>
<dbReference type="EMBL" id="JAOQJF010000014">
    <property type="protein sequence ID" value="MCU6799961.1"/>
    <property type="molecule type" value="Genomic_DNA"/>
</dbReference>
<feature type="signal peptide" evidence="4">
    <location>
        <begin position="1"/>
        <end position="29"/>
    </location>
</feature>
<dbReference type="SUPFAM" id="SSF58104">
    <property type="entry name" value="Methyl-accepting chemotaxis protein (MCP) signaling domain"/>
    <property type="match status" value="1"/>
</dbReference>
<name>A0ABT2V105_9FIRM</name>
<reference evidence="5 6" key="1">
    <citation type="journal article" date="2021" name="ISME Commun">
        <title>Automated analysis of genomic sequences facilitates high-throughput and comprehensive description of bacteria.</title>
        <authorList>
            <person name="Hitch T.C.A."/>
        </authorList>
    </citation>
    <scope>NUCLEOTIDE SEQUENCE [LARGE SCALE GENOMIC DNA]</scope>
    <source>
        <strain evidence="6">f_CCE</strain>
    </source>
</reference>
<keyword evidence="3" id="KW-0812">Transmembrane</keyword>
<feature type="chain" id="PRO_5045524617" description="GLUG domain-containing protein" evidence="4">
    <location>
        <begin position="30"/>
        <end position="1094"/>
    </location>
</feature>
<comment type="caution">
    <text evidence="5">The sequence shown here is derived from an EMBL/GenBank/DDBJ whole genome shotgun (WGS) entry which is preliminary data.</text>
</comment>
<proteinExistence type="predicted"/>
<keyword evidence="3" id="KW-0472">Membrane</keyword>
<feature type="transmembrane region" description="Helical" evidence="3">
    <location>
        <begin position="1045"/>
        <end position="1066"/>
    </location>
</feature>
<evidence type="ECO:0000256" key="1">
    <source>
        <dbReference type="SAM" id="Coils"/>
    </source>
</evidence>
<feature type="region of interest" description="Disordered" evidence="2">
    <location>
        <begin position="1073"/>
        <end position="1094"/>
    </location>
</feature>
<dbReference type="Gene3D" id="2.160.20.110">
    <property type="match status" value="3"/>
</dbReference>
<evidence type="ECO:0000313" key="6">
    <source>
        <dbReference type="Proteomes" id="UP001652395"/>
    </source>
</evidence>
<accession>A0ABT2V105</accession>
<evidence type="ECO:0000256" key="2">
    <source>
        <dbReference type="SAM" id="MobiDB-lite"/>
    </source>
</evidence>
<evidence type="ECO:0000256" key="4">
    <source>
        <dbReference type="SAM" id="SignalP"/>
    </source>
</evidence>
<keyword evidence="1" id="KW-0175">Coiled coil</keyword>
<keyword evidence="3" id="KW-1133">Transmembrane helix</keyword>
<evidence type="ECO:0000256" key="3">
    <source>
        <dbReference type="SAM" id="Phobius"/>
    </source>
</evidence>